<dbReference type="EMBL" id="LQQO01000063">
    <property type="protein sequence ID" value="KZE08475.1"/>
    <property type="molecule type" value="Genomic_DNA"/>
</dbReference>
<keyword evidence="3" id="KW-1185">Reference proteome</keyword>
<dbReference type="Proteomes" id="UP000076609">
    <property type="component" value="Unassembled WGS sequence"/>
</dbReference>
<dbReference type="RefSeq" id="WP_066694117.1">
    <property type="nucleotide sequence ID" value="NZ_CP117025.1"/>
</dbReference>
<keyword evidence="1" id="KW-0812">Transmembrane</keyword>
<reference evidence="3" key="1">
    <citation type="submission" date="2016-01" db="EMBL/GenBank/DDBJ databases">
        <title>Draft genome of Chromobacterium sp. F49.</title>
        <authorList>
            <person name="Hong K.W."/>
        </authorList>
    </citation>
    <scope>NUCLEOTIDE SEQUENCE [LARGE SCALE GENOMIC DNA]</scope>
    <source>
        <strain evidence="3">CN3</strain>
    </source>
</reference>
<evidence type="ECO:0000256" key="1">
    <source>
        <dbReference type="SAM" id="Phobius"/>
    </source>
</evidence>
<accession>A0ABR5Y7K5</accession>
<name>A0ABR5Y7K5_9SPHN</name>
<proteinExistence type="predicted"/>
<protein>
    <submittedName>
        <fullName evidence="2">Uncharacterized protein</fullName>
    </submittedName>
</protein>
<evidence type="ECO:0000313" key="3">
    <source>
        <dbReference type="Proteomes" id="UP000076609"/>
    </source>
</evidence>
<feature type="transmembrane region" description="Helical" evidence="1">
    <location>
        <begin position="6"/>
        <end position="23"/>
    </location>
</feature>
<gene>
    <name evidence="2" type="ORF">AVT10_07855</name>
</gene>
<organism evidence="2 3">
    <name type="scientific">Sphingomonas hankookensis</name>
    <dbReference type="NCBI Taxonomy" id="563996"/>
    <lineage>
        <taxon>Bacteria</taxon>
        <taxon>Pseudomonadati</taxon>
        <taxon>Pseudomonadota</taxon>
        <taxon>Alphaproteobacteria</taxon>
        <taxon>Sphingomonadales</taxon>
        <taxon>Sphingomonadaceae</taxon>
        <taxon>Sphingomonas</taxon>
    </lineage>
</organism>
<keyword evidence="1" id="KW-0472">Membrane</keyword>
<sequence>MTGGQKAAAIIALAVVALAWFNWRMWRQFRAARAYRAGWSEADFDAMVADNGVSPAIAALTRELVAPYYGQGVVPHPDDDFARFLMIDDEEVADLVEASWWRLGLVMPTPANPVELPPMKDVRDLAVYLQSVVSRPAST</sequence>
<evidence type="ECO:0000313" key="2">
    <source>
        <dbReference type="EMBL" id="KZE08475.1"/>
    </source>
</evidence>
<keyword evidence="1" id="KW-1133">Transmembrane helix</keyword>
<comment type="caution">
    <text evidence="2">The sequence shown here is derived from an EMBL/GenBank/DDBJ whole genome shotgun (WGS) entry which is preliminary data.</text>
</comment>